<gene>
    <name evidence="3" type="ordered locus">FraEuI1c_4493</name>
</gene>
<keyword evidence="4" id="KW-1185">Reference proteome</keyword>
<feature type="region of interest" description="Disordered" evidence="1">
    <location>
        <begin position="172"/>
        <end position="231"/>
    </location>
</feature>
<dbReference type="Gene3D" id="3.40.50.1010">
    <property type="entry name" value="5'-nuclease"/>
    <property type="match status" value="1"/>
</dbReference>
<dbReference type="PANTHER" id="PTHR35811:SF1">
    <property type="entry name" value="HTH OST-TYPE DOMAIN-CONTAINING PROTEIN"/>
    <property type="match status" value="1"/>
</dbReference>
<dbReference type="InParanoid" id="E3IVI0"/>
<dbReference type="Pfam" id="PF01936">
    <property type="entry name" value="NYN"/>
    <property type="match status" value="1"/>
</dbReference>
<dbReference type="KEGG" id="fri:FraEuI1c_4493"/>
<protein>
    <recommendedName>
        <fullName evidence="2">HTH OST-type domain-containing protein</fullName>
    </recommendedName>
</protein>
<dbReference type="Pfam" id="PF12872">
    <property type="entry name" value="OST-HTH"/>
    <property type="match status" value="1"/>
</dbReference>
<dbReference type="RefSeq" id="WP_013425604.1">
    <property type="nucleotide sequence ID" value="NC_014666.1"/>
</dbReference>
<dbReference type="PROSITE" id="PS51644">
    <property type="entry name" value="HTH_OST"/>
    <property type="match status" value="1"/>
</dbReference>
<dbReference type="GO" id="GO:0004540">
    <property type="term" value="F:RNA nuclease activity"/>
    <property type="evidence" value="ECO:0007669"/>
    <property type="project" value="InterPro"/>
</dbReference>
<evidence type="ECO:0000259" key="2">
    <source>
        <dbReference type="PROSITE" id="PS51644"/>
    </source>
</evidence>
<organism evidence="3 4">
    <name type="scientific">Pseudofrankia inefficax (strain DSM 45817 / CECT 9037 / DDB 130130 / EuI1c)</name>
    <name type="common">Frankia inefficax</name>
    <dbReference type="NCBI Taxonomy" id="298654"/>
    <lineage>
        <taxon>Bacteria</taxon>
        <taxon>Bacillati</taxon>
        <taxon>Actinomycetota</taxon>
        <taxon>Actinomycetes</taxon>
        <taxon>Frankiales</taxon>
        <taxon>Frankiaceae</taxon>
        <taxon>Pseudofrankia</taxon>
    </lineage>
</organism>
<dbReference type="HOGENOM" id="CLU_034061_0_0_11"/>
<dbReference type="EMBL" id="CP002299">
    <property type="protein sequence ID" value="ADP82486.1"/>
    <property type="molecule type" value="Genomic_DNA"/>
</dbReference>
<sequence length="314" mass="32975">MVVEVSSARLAVLIDAENAPLAAVEPLLAQIGRFGRAQVKRAYGDWTVASLKSWKKTLLDLSIRPVQVFAAVRGKNASDMALVIEAMDLLHSGAFDGFCLVSSDSDFTRLAERIREAGLTVYGFGEERKTNPGLVAACDTFIFVETLIDGRPLPAAPPPRIAAPALSAGMASAVESAPPTPPASPAPSRTTSVAEAAVPGLEAEGAPIASAGPEKKRKKKTKAVSAAPPTRATTAELQADAALVSRLRDAVATNHGSDGWTSLSAIGQAIRKRPAVILKPYGYSRLKDLIAATDLFEIQQRGPGRSGAVYVRVK</sequence>
<dbReference type="InterPro" id="IPR025605">
    <property type="entry name" value="OST-HTH/LOTUS_dom"/>
</dbReference>
<dbReference type="CDD" id="cd10146">
    <property type="entry name" value="LabA_like_C"/>
    <property type="match status" value="1"/>
</dbReference>
<dbReference type="eggNOG" id="COG1432">
    <property type="taxonomic scope" value="Bacteria"/>
</dbReference>
<feature type="domain" description="HTH OST-type" evidence="2">
    <location>
        <begin position="239"/>
        <end position="314"/>
    </location>
</feature>
<dbReference type="Gene3D" id="3.30.420.610">
    <property type="entry name" value="LOTUS domain-like"/>
    <property type="match status" value="1"/>
</dbReference>
<name>E3IVI0_PSEI1</name>
<accession>E3IVI0</accession>
<proteinExistence type="predicted"/>
<evidence type="ECO:0000313" key="3">
    <source>
        <dbReference type="EMBL" id="ADP82486.1"/>
    </source>
</evidence>
<dbReference type="AlphaFoldDB" id="E3IVI0"/>
<dbReference type="InterPro" id="IPR021139">
    <property type="entry name" value="NYN"/>
</dbReference>
<reference evidence="3 4" key="1">
    <citation type="submission" date="2010-10" db="EMBL/GenBank/DDBJ databases">
        <title>Complete sequence of Frankia sp. EuI1c.</title>
        <authorList>
            <consortium name="US DOE Joint Genome Institute"/>
            <person name="Lucas S."/>
            <person name="Copeland A."/>
            <person name="Lapidus A."/>
            <person name="Cheng J.-F."/>
            <person name="Bruce D."/>
            <person name="Goodwin L."/>
            <person name="Pitluck S."/>
            <person name="Chertkov O."/>
            <person name="Detter J.C."/>
            <person name="Han C."/>
            <person name="Tapia R."/>
            <person name="Land M."/>
            <person name="Hauser L."/>
            <person name="Jeffries C."/>
            <person name="Kyrpides N."/>
            <person name="Ivanova N."/>
            <person name="Mikhailova N."/>
            <person name="Beauchemin N."/>
            <person name="Sen A."/>
            <person name="Sur S.A."/>
            <person name="Gtari M."/>
            <person name="Wall L."/>
            <person name="Tisa L."/>
            <person name="Woyke T."/>
        </authorList>
    </citation>
    <scope>NUCLEOTIDE SEQUENCE [LARGE SCALE GENOMIC DNA]</scope>
    <source>
        <strain evidence="4">DSM 45817 / CECT 9037 / EuI1c</strain>
    </source>
</reference>
<evidence type="ECO:0000313" key="4">
    <source>
        <dbReference type="Proteomes" id="UP000002484"/>
    </source>
</evidence>
<dbReference type="Proteomes" id="UP000002484">
    <property type="component" value="Chromosome"/>
</dbReference>
<dbReference type="PANTHER" id="PTHR35811">
    <property type="entry name" value="SLR1870 PROTEIN"/>
    <property type="match status" value="1"/>
</dbReference>
<evidence type="ECO:0000256" key="1">
    <source>
        <dbReference type="SAM" id="MobiDB-lite"/>
    </source>
</evidence>
<dbReference type="CDD" id="cd11297">
    <property type="entry name" value="PIN_LabA-like_N_1"/>
    <property type="match status" value="1"/>
</dbReference>
<dbReference type="InterPro" id="IPR041966">
    <property type="entry name" value="LOTUS-like"/>
</dbReference>
<dbReference type="STRING" id="298654.FraEuI1c_4493"/>